<dbReference type="SUPFAM" id="SSF82866">
    <property type="entry name" value="Multidrug efflux transporter AcrB transmembrane domain"/>
    <property type="match status" value="2"/>
</dbReference>
<feature type="transmembrane region" description="Helical" evidence="1">
    <location>
        <begin position="386"/>
        <end position="407"/>
    </location>
</feature>
<accession>A0ABP8V6X4</accession>
<feature type="transmembrane region" description="Helical" evidence="1">
    <location>
        <begin position="332"/>
        <end position="351"/>
    </location>
</feature>
<feature type="transmembrane region" description="Helical" evidence="1">
    <location>
        <begin position="947"/>
        <end position="966"/>
    </location>
</feature>
<evidence type="ECO:0000313" key="3">
    <source>
        <dbReference type="Proteomes" id="UP001500604"/>
    </source>
</evidence>
<evidence type="ECO:0000256" key="1">
    <source>
        <dbReference type="SAM" id="Phobius"/>
    </source>
</evidence>
<dbReference type="SUPFAM" id="SSF82693">
    <property type="entry name" value="Multidrug efflux transporter AcrB pore domain, PN1, PN2, PC1 and PC2 subdomains"/>
    <property type="match status" value="2"/>
</dbReference>
<feature type="transmembrane region" description="Helical" evidence="1">
    <location>
        <begin position="523"/>
        <end position="546"/>
    </location>
</feature>
<feature type="transmembrane region" description="Helical" evidence="1">
    <location>
        <begin position="879"/>
        <end position="899"/>
    </location>
</feature>
<feature type="transmembrane region" description="Helical" evidence="1">
    <location>
        <begin position="905"/>
        <end position="926"/>
    </location>
</feature>
<keyword evidence="1" id="KW-0812">Transmembrane</keyword>
<reference evidence="3" key="1">
    <citation type="journal article" date="2019" name="Int. J. Syst. Evol. Microbiol.">
        <title>The Global Catalogue of Microorganisms (GCM) 10K type strain sequencing project: providing services to taxonomists for standard genome sequencing and annotation.</title>
        <authorList>
            <consortium name="The Broad Institute Genomics Platform"/>
            <consortium name="The Broad Institute Genome Sequencing Center for Infectious Disease"/>
            <person name="Wu L."/>
            <person name="Ma J."/>
        </authorList>
    </citation>
    <scope>NUCLEOTIDE SEQUENCE [LARGE SCALE GENOMIC DNA]</scope>
    <source>
        <strain evidence="3">JCM 17805</strain>
    </source>
</reference>
<dbReference type="Proteomes" id="UP001500604">
    <property type="component" value="Unassembled WGS sequence"/>
</dbReference>
<dbReference type="Pfam" id="PF00873">
    <property type="entry name" value="ACR_tran"/>
    <property type="match status" value="1"/>
</dbReference>
<proteinExistence type="predicted"/>
<dbReference type="Gene3D" id="3.30.70.1430">
    <property type="entry name" value="Multidrug efflux transporter AcrB pore domain"/>
    <property type="match status" value="2"/>
</dbReference>
<feature type="transmembrane region" description="Helical" evidence="1">
    <location>
        <begin position="356"/>
        <end position="374"/>
    </location>
</feature>
<dbReference type="RefSeq" id="WP_345198205.1">
    <property type="nucleotide sequence ID" value="NZ_BAABFL010000462.1"/>
</dbReference>
<organism evidence="2 3">
    <name type="scientific">Kistimonas scapharcae</name>
    <dbReference type="NCBI Taxonomy" id="1036133"/>
    <lineage>
        <taxon>Bacteria</taxon>
        <taxon>Pseudomonadati</taxon>
        <taxon>Pseudomonadota</taxon>
        <taxon>Gammaproteobacteria</taxon>
        <taxon>Oceanospirillales</taxon>
        <taxon>Endozoicomonadaceae</taxon>
        <taxon>Kistimonas</taxon>
    </lineage>
</organism>
<dbReference type="Gene3D" id="3.30.70.1320">
    <property type="entry name" value="Multidrug efflux transporter AcrB pore domain like"/>
    <property type="match status" value="1"/>
</dbReference>
<feature type="transmembrane region" description="Helical" evidence="1">
    <location>
        <begin position="852"/>
        <end position="872"/>
    </location>
</feature>
<dbReference type="EMBL" id="BAABFL010000462">
    <property type="protein sequence ID" value="GAA4651765.1"/>
    <property type="molecule type" value="Genomic_DNA"/>
</dbReference>
<dbReference type="PANTHER" id="PTHR32063:SF24">
    <property type="entry name" value="CATION EFFLUX SYSTEM (ACRB_ACRD_ACRF FAMILY)"/>
    <property type="match status" value="1"/>
</dbReference>
<evidence type="ECO:0000313" key="2">
    <source>
        <dbReference type="EMBL" id="GAA4651765.1"/>
    </source>
</evidence>
<name>A0ABP8V6X4_9GAMM</name>
<dbReference type="Gene3D" id="3.30.70.1440">
    <property type="entry name" value="Multidrug efflux transporter AcrB pore domain"/>
    <property type="match status" value="1"/>
</dbReference>
<dbReference type="SUPFAM" id="SSF82714">
    <property type="entry name" value="Multidrug efflux transporter AcrB TolC docking domain, DN and DC subdomains"/>
    <property type="match status" value="2"/>
</dbReference>
<dbReference type="Gene3D" id="3.30.2090.10">
    <property type="entry name" value="Multidrug efflux transporter AcrB TolC docking domain, DN and DC subdomains"/>
    <property type="match status" value="2"/>
</dbReference>
<feature type="transmembrane region" description="Helical" evidence="1">
    <location>
        <begin position="428"/>
        <end position="448"/>
    </location>
</feature>
<feature type="transmembrane region" description="Helical" evidence="1">
    <location>
        <begin position="460"/>
        <end position="483"/>
    </location>
</feature>
<protein>
    <submittedName>
        <fullName evidence="2">Efflux RND transporter permease subunit</fullName>
    </submittedName>
</protein>
<keyword evidence="3" id="KW-1185">Reference proteome</keyword>
<dbReference type="Gene3D" id="1.20.1640.10">
    <property type="entry name" value="Multidrug efflux transporter AcrB transmembrane domain"/>
    <property type="match status" value="2"/>
</dbReference>
<keyword evidence="1" id="KW-0472">Membrane</keyword>
<comment type="caution">
    <text evidence="2">The sequence shown here is derived from an EMBL/GenBank/DDBJ whole genome shotgun (WGS) entry which is preliminary data.</text>
</comment>
<gene>
    <name evidence="2" type="ORF">GCM10023116_40490</name>
</gene>
<dbReference type="PANTHER" id="PTHR32063">
    <property type="match status" value="1"/>
</dbReference>
<keyword evidence="1" id="KW-1133">Transmembrane helix</keyword>
<dbReference type="PRINTS" id="PR00702">
    <property type="entry name" value="ACRIFLAVINRP"/>
</dbReference>
<dbReference type="InterPro" id="IPR027463">
    <property type="entry name" value="AcrB_DN_DC_subdom"/>
</dbReference>
<feature type="transmembrane region" description="Helical" evidence="1">
    <location>
        <begin position="978"/>
        <end position="1002"/>
    </location>
</feature>
<sequence length="1032" mass="112164">MQLPRLAIQNHQFTLVITLLLIALGAVSLASMPRSEDPQFNFPAAMIKVIYPGTAPADMEKLVVDPIEEAINELDDLKVIKSDIEDGLGVVRVEFLYGTDPDEKYDDVVSAVSRIRDDLPDAIHQLTIEKISPTDVNILQIALMSDSAGYARLKRQAEKLEKRLERIAGIKRADIDGFPEQQVEIAADLDKMRALNISIAELANAIQSSSINLPGGHALSGEERFTVRTSGDFRTLQQIRRTAVRSKPGSVVYVETIADVRLSDALPTYHARFNGQRTVFVSVVQRKGSNIMAVMAALKSTLAEFSQTLPDDITLELAHDQSISVDERINGFFNNLLQGLALVGVMTVLALGGRAAFVIVLAIPMSVLIGIGWLDLSGFGLQQMSIVGLVVALGLLVDNAIVVTENVGRVRRSGHDSANAAMNGASQVGWAVVSGTLTTILSFFPILLLQTGAGTFLRSMPVTVILTLLASLVIALTLTPLLASKVLGKGDQKTPWLLRKIQVLANGPYSQLLEHSLKHPWRVLLLSVALLVGSLALVPLVGVSMFPKAEKPMLLVNIDMPENASFDTTWEMALNVESILRDYDIVTNLATNVGKGNPRIFYNIFPKRQVPNFAQILVQLDTGRLQVVEPFIEDIRQKFNAITGAKITIKEFMQGPPYEAPVSIRVVGDNLEQVSLAAAHVESIFVATPGTVNVDNPLDKPRIDLQVQINREKAAMLGVPISSIDQAVRASLVGQPVGQFRDSNGDDHTILVRAAGERPKVDTFNQIMVESANGALIPLNQLASLTLQTTLARLQHHNLERMARITADIMPGYLTEDITNEIIEQLDRYDWPKGVSYQVGGEQENRKDSFGGMNQVLLVALLGIFAVLVLQFQSFSQPLIIFTAIPFAVTGAIVALWLTGYSFSFTAFVGLTSLVGIVVNNSIILVDSANQHHEQGLSIHDAMQESARVRLVPILLTTLTTIGGLLPLTLEGSNMWSPMGWCIIGGLITSTLLTLIVVPVLYTLFSNTTERHCPIKNAQTAASISGDSSGNF</sequence>
<dbReference type="InterPro" id="IPR001036">
    <property type="entry name" value="Acrflvin-R"/>
</dbReference>